<comment type="similarity">
    <text evidence="2 8">Belongs to the ABC-3 integral membrane protein family.</text>
</comment>
<comment type="subcellular location">
    <subcellularLocation>
        <location evidence="1 8">Cell membrane</location>
        <topology evidence="1 8">Multi-pass membrane protein</topology>
    </subcellularLocation>
</comment>
<evidence type="ECO:0000256" key="8">
    <source>
        <dbReference type="RuleBase" id="RU003943"/>
    </source>
</evidence>
<organism evidence="10 11">
    <name type="scientific">Rhodocytophaga rosea</name>
    <dbReference type="NCBI Taxonomy" id="2704465"/>
    <lineage>
        <taxon>Bacteria</taxon>
        <taxon>Pseudomonadati</taxon>
        <taxon>Bacteroidota</taxon>
        <taxon>Cytophagia</taxon>
        <taxon>Cytophagales</taxon>
        <taxon>Rhodocytophagaceae</taxon>
        <taxon>Rhodocytophaga</taxon>
    </lineage>
</organism>
<evidence type="ECO:0000256" key="7">
    <source>
        <dbReference type="ARBA" id="ARBA00023136"/>
    </source>
</evidence>
<keyword evidence="11" id="KW-1185">Reference proteome</keyword>
<evidence type="ECO:0008006" key="12">
    <source>
        <dbReference type="Google" id="ProtNLM"/>
    </source>
</evidence>
<evidence type="ECO:0000256" key="3">
    <source>
        <dbReference type="ARBA" id="ARBA00022448"/>
    </source>
</evidence>
<feature type="transmembrane region" description="Helical" evidence="9">
    <location>
        <begin position="66"/>
        <end position="85"/>
    </location>
</feature>
<dbReference type="InterPro" id="IPR001626">
    <property type="entry name" value="ABC_TroCD"/>
</dbReference>
<evidence type="ECO:0000256" key="5">
    <source>
        <dbReference type="ARBA" id="ARBA00022692"/>
    </source>
</evidence>
<protein>
    <recommendedName>
        <fullName evidence="12">Metal ABC transporter permease</fullName>
    </recommendedName>
</protein>
<feature type="transmembrane region" description="Helical" evidence="9">
    <location>
        <begin position="41"/>
        <end position="60"/>
    </location>
</feature>
<dbReference type="PANTHER" id="PTHR30477">
    <property type="entry name" value="ABC-TRANSPORTER METAL-BINDING PROTEIN"/>
    <property type="match status" value="1"/>
</dbReference>
<dbReference type="EMBL" id="CP048222">
    <property type="protein sequence ID" value="QHT71190.1"/>
    <property type="molecule type" value="Genomic_DNA"/>
</dbReference>
<dbReference type="GO" id="GO:0010043">
    <property type="term" value="P:response to zinc ion"/>
    <property type="evidence" value="ECO:0007669"/>
    <property type="project" value="TreeGrafter"/>
</dbReference>
<name>A0A6C0GV20_9BACT</name>
<dbReference type="GO" id="GO:0055085">
    <property type="term" value="P:transmembrane transport"/>
    <property type="evidence" value="ECO:0007669"/>
    <property type="project" value="InterPro"/>
</dbReference>
<evidence type="ECO:0000256" key="1">
    <source>
        <dbReference type="ARBA" id="ARBA00004651"/>
    </source>
</evidence>
<evidence type="ECO:0000313" key="11">
    <source>
        <dbReference type="Proteomes" id="UP000480178"/>
    </source>
</evidence>
<dbReference type="SUPFAM" id="SSF81345">
    <property type="entry name" value="ABC transporter involved in vitamin B12 uptake, BtuC"/>
    <property type="match status" value="1"/>
</dbReference>
<keyword evidence="5 8" id="KW-0812">Transmembrane</keyword>
<evidence type="ECO:0000256" key="4">
    <source>
        <dbReference type="ARBA" id="ARBA00022475"/>
    </source>
</evidence>
<dbReference type="PANTHER" id="PTHR30477:SF8">
    <property type="entry name" value="METAL TRANSPORT SYSTEM MEMBRANE PROTEIN CT_070-RELATED"/>
    <property type="match status" value="1"/>
</dbReference>
<feature type="transmembrane region" description="Helical" evidence="9">
    <location>
        <begin position="15"/>
        <end position="34"/>
    </location>
</feature>
<keyword evidence="7 9" id="KW-0472">Membrane</keyword>
<reference evidence="10 11" key="1">
    <citation type="submission" date="2020-01" db="EMBL/GenBank/DDBJ databases">
        <authorList>
            <person name="Kim M.K."/>
        </authorList>
    </citation>
    <scope>NUCLEOTIDE SEQUENCE [LARGE SCALE GENOMIC DNA]</scope>
    <source>
        <strain evidence="10 11">172606-1</strain>
    </source>
</reference>
<proteinExistence type="inferred from homology"/>
<dbReference type="Pfam" id="PF00950">
    <property type="entry name" value="ABC-3"/>
    <property type="match status" value="1"/>
</dbReference>
<keyword evidence="3 8" id="KW-0813">Transport</keyword>
<sequence length="105" mass="10953">MGAVSLTTVAAFESVGAILVVAFLVAPPATAYLLTHNFKQMLILSSLIGIVTSALGYLLAVWLDGSIAGAMAAISGLLFLLSVLFSPQQGIIIKQLRQKPQLAKV</sequence>
<dbReference type="InterPro" id="IPR037294">
    <property type="entry name" value="ABC_BtuC-like"/>
</dbReference>
<dbReference type="KEGG" id="rhoz:GXP67_33325"/>
<dbReference type="AlphaFoldDB" id="A0A6C0GV20"/>
<dbReference type="GO" id="GO:0043190">
    <property type="term" value="C:ATP-binding cassette (ABC) transporter complex"/>
    <property type="evidence" value="ECO:0007669"/>
    <property type="project" value="InterPro"/>
</dbReference>
<keyword evidence="4" id="KW-1003">Cell membrane</keyword>
<evidence type="ECO:0000313" key="10">
    <source>
        <dbReference type="EMBL" id="QHT71190.1"/>
    </source>
</evidence>
<gene>
    <name evidence="10" type="ORF">GXP67_33325</name>
</gene>
<keyword evidence="6 9" id="KW-1133">Transmembrane helix</keyword>
<evidence type="ECO:0000256" key="6">
    <source>
        <dbReference type="ARBA" id="ARBA00022989"/>
    </source>
</evidence>
<dbReference type="Gene3D" id="1.10.3470.10">
    <property type="entry name" value="ABC transporter involved in vitamin B12 uptake, BtuC"/>
    <property type="match status" value="1"/>
</dbReference>
<evidence type="ECO:0000256" key="2">
    <source>
        <dbReference type="ARBA" id="ARBA00008034"/>
    </source>
</evidence>
<accession>A0A6C0GV20</accession>
<dbReference type="Proteomes" id="UP000480178">
    <property type="component" value="Chromosome"/>
</dbReference>
<evidence type="ECO:0000256" key="9">
    <source>
        <dbReference type="SAM" id="Phobius"/>
    </source>
</evidence>